<evidence type="ECO:0000313" key="14">
    <source>
        <dbReference type="Proteomes" id="UP000231383"/>
    </source>
</evidence>
<dbReference type="NCBIfam" id="TIGR00150">
    <property type="entry name" value="T6A_YjeE"/>
    <property type="match status" value="1"/>
</dbReference>
<dbReference type="InterPro" id="IPR006070">
    <property type="entry name" value="Sua5-like_dom"/>
</dbReference>
<evidence type="ECO:0000313" key="13">
    <source>
        <dbReference type="EMBL" id="PJC30392.1"/>
    </source>
</evidence>
<evidence type="ECO:0000256" key="1">
    <source>
        <dbReference type="ARBA" id="ARBA00004496"/>
    </source>
</evidence>
<dbReference type="Pfam" id="PF02367">
    <property type="entry name" value="TsaE"/>
    <property type="match status" value="1"/>
</dbReference>
<comment type="catalytic activity">
    <reaction evidence="11">
        <text>L-threonine + hydrogencarbonate + ATP = L-threonylcarbamoyladenylate + diphosphate + H2O</text>
        <dbReference type="Rhea" id="RHEA:36407"/>
        <dbReference type="ChEBI" id="CHEBI:15377"/>
        <dbReference type="ChEBI" id="CHEBI:17544"/>
        <dbReference type="ChEBI" id="CHEBI:30616"/>
        <dbReference type="ChEBI" id="CHEBI:33019"/>
        <dbReference type="ChEBI" id="CHEBI:57926"/>
        <dbReference type="ChEBI" id="CHEBI:73682"/>
        <dbReference type="EC" id="2.7.7.87"/>
    </reaction>
</comment>
<evidence type="ECO:0000256" key="2">
    <source>
        <dbReference type="ARBA" id="ARBA00007663"/>
    </source>
</evidence>
<evidence type="ECO:0000256" key="4">
    <source>
        <dbReference type="ARBA" id="ARBA00022490"/>
    </source>
</evidence>
<keyword evidence="6" id="KW-0819">tRNA processing</keyword>
<dbReference type="NCBIfam" id="TIGR00057">
    <property type="entry name" value="L-threonylcarbamoyladenylate synthase"/>
    <property type="match status" value="1"/>
</dbReference>
<dbReference type="InterPro" id="IPR027417">
    <property type="entry name" value="P-loop_NTPase"/>
</dbReference>
<dbReference type="PANTHER" id="PTHR17490:SF16">
    <property type="entry name" value="THREONYLCARBAMOYL-AMP SYNTHASE"/>
    <property type="match status" value="1"/>
</dbReference>
<dbReference type="GO" id="GO:0005737">
    <property type="term" value="C:cytoplasm"/>
    <property type="evidence" value="ECO:0007669"/>
    <property type="project" value="UniProtKB-SubCell"/>
</dbReference>
<keyword evidence="9" id="KW-0067">ATP-binding</keyword>
<dbReference type="InterPro" id="IPR017945">
    <property type="entry name" value="DHBP_synth_RibB-like_a/b_dom"/>
</dbReference>
<dbReference type="GO" id="GO:0003725">
    <property type="term" value="F:double-stranded RNA binding"/>
    <property type="evidence" value="ECO:0007669"/>
    <property type="project" value="InterPro"/>
</dbReference>
<keyword evidence="7" id="KW-0548">Nucleotidyltransferase</keyword>
<dbReference type="InterPro" id="IPR003442">
    <property type="entry name" value="T6A_TsaE"/>
</dbReference>
<proteinExistence type="inferred from homology"/>
<keyword evidence="8" id="KW-0547">Nucleotide-binding</keyword>
<protein>
    <recommendedName>
        <fullName evidence="10">L-threonylcarbamoyladenylate synthase</fullName>
        <ecNumber evidence="3">2.7.7.87</ecNumber>
    </recommendedName>
    <alternativeName>
        <fullName evidence="10">L-threonylcarbamoyladenylate synthase</fullName>
    </alternativeName>
</protein>
<dbReference type="AlphaFoldDB" id="A0A2M8EX01"/>
<comment type="subcellular location">
    <subcellularLocation>
        <location evidence="1">Cytoplasm</location>
    </subcellularLocation>
</comment>
<sequence>MTGIIKLLPKNTNDVIETVAKILRGGGLVVFPSDTVYGLLVDATNEKAVQKLIAFKNRAPGKAVSIFVSDIAECERHACINHTQKLMLSDLLPGPFTMVLSSKHTVQKELEAENGTVGMRIPNYFPLLSLARIYGSPITATSANLGGKSPHYSIESLTNQLPTSKYEQIDLIVDAGKLPLNKPSTVIDLTQSTLKILREGDIIVTNAKIEKLTSQTSEETRKIGESIIKKIIAKKNQKPIVIVLKGDLGSGKTEMTRGIAQYLGIQKIVSPTYVVYYEYDILKFQNSKSKFQTKKFIHVDLYNIQEEAEFEHLGLESYLKPGNIMVVEWGEKLGKMYERFSKKANVVHVNIEHLNENERKITIRS</sequence>
<dbReference type="Gene3D" id="3.90.870.10">
    <property type="entry name" value="DHBP synthase"/>
    <property type="match status" value="1"/>
</dbReference>
<dbReference type="GO" id="GO:0000049">
    <property type="term" value="F:tRNA binding"/>
    <property type="evidence" value="ECO:0007669"/>
    <property type="project" value="TreeGrafter"/>
</dbReference>
<dbReference type="Proteomes" id="UP000231383">
    <property type="component" value="Unassembled WGS sequence"/>
</dbReference>
<evidence type="ECO:0000256" key="10">
    <source>
        <dbReference type="ARBA" id="ARBA00029774"/>
    </source>
</evidence>
<accession>A0A2M8EX01</accession>
<name>A0A2M8EX01_9BACT</name>
<dbReference type="PROSITE" id="PS51163">
    <property type="entry name" value="YRDC"/>
    <property type="match status" value="1"/>
</dbReference>
<gene>
    <name evidence="13" type="ORF">CO051_06085</name>
</gene>
<dbReference type="SUPFAM" id="SSF55821">
    <property type="entry name" value="YrdC/RibB"/>
    <property type="match status" value="1"/>
</dbReference>
<keyword evidence="4" id="KW-0963">Cytoplasm</keyword>
<evidence type="ECO:0000256" key="9">
    <source>
        <dbReference type="ARBA" id="ARBA00022840"/>
    </source>
</evidence>
<evidence type="ECO:0000256" key="7">
    <source>
        <dbReference type="ARBA" id="ARBA00022695"/>
    </source>
</evidence>
<evidence type="ECO:0000259" key="12">
    <source>
        <dbReference type="PROSITE" id="PS51163"/>
    </source>
</evidence>
<comment type="caution">
    <text evidence="13">The sequence shown here is derived from an EMBL/GenBank/DDBJ whole genome shotgun (WGS) entry which is preliminary data.</text>
</comment>
<dbReference type="Pfam" id="PF01300">
    <property type="entry name" value="Sua5_yciO_yrdC"/>
    <property type="match status" value="1"/>
</dbReference>
<evidence type="ECO:0000256" key="6">
    <source>
        <dbReference type="ARBA" id="ARBA00022694"/>
    </source>
</evidence>
<dbReference type="Gene3D" id="3.40.50.300">
    <property type="entry name" value="P-loop containing nucleotide triphosphate hydrolases"/>
    <property type="match status" value="1"/>
</dbReference>
<dbReference type="EMBL" id="PFSC01000156">
    <property type="protein sequence ID" value="PJC30392.1"/>
    <property type="molecule type" value="Genomic_DNA"/>
</dbReference>
<dbReference type="GO" id="GO:0006450">
    <property type="term" value="P:regulation of translational fidelity"/>
    <property type="evidence" value="ECO:0007669"/>
    <property type="project" value="TreeGrafter"/>
</dbReference>
<dbReference type="EC" id="2.7.7.87" evidence="3"/>
<dbReference type="SUPFAM" id="SSF52540">
    <property type="entry name" value="P-loop containing nucleoside triphosphate hydrolases"/>
    <property type="match status" value="1"/>
</dbReference>
<reference evidence="14" key="1">
    <citation type="submission" date="2017-09" db="EMBL/GenBank/DDBJ databases">
        <title>Depth-based differentiation of microbial function through sediment-hosted aquifers and enrichment of novel symbionts in the deep terrestrial subsurface.</title>
        <authorList>
            <person name="Probst A.J."/>
            <person name="Ladd B."/>
            <person name="Jarett J.K."/>
            <person name="Geller-Mcgrath D.E."/>
            <person name="Sieber C.M.K."/>
            <person name="Emerson J.B."/>
            <person name="Anantharaman K."/>
            <person name="Thomas B.C."/>
            <person name="Malmstrom R."/>
            <person name="Stieglmeier M."/>
            <person name="Klingl A."/>
            <person name="Woyke T."/>
            <person name="Ryan C.M."/>
            <person name="Banfield J.F."/>
        </authorList>
    </citation>
    <scope>NUCLEOTIDE SEQUENCE [LARGE SCALE GENOMIC DNA]</scope>
</reference>
<evidence type="ECO:0000256" key="8">
    <source>
        <dbReference type="ARBA" id="ARBA00022741"/>
    </source>
</evidence>
<evidence type="ECO:0000256" key="11">
    <source>
        <dbReference type="ARBA" id="ARBA00048366"/>
    </source>
</evidence>
<organism evidence="13 14">
    <name type="scientific">Candidatus Roizmanbacteria bacterium CG_4_9_14_0_2_um_filter_39_13</name>
    <dbReference type="NCBI Taxonomy" id="1974839"/>
    <lineage>
        <taxon>Bacteria</taxon>
        <taxon>Candidatus Roizmaniibacteriota</taxon>
    </lineage>
</organism>
<dbReference type="GO" id="GO:0002949">
    <property type="term" value="P:tRNA threonylcarbamoyladenosine modification"/>
    <property type="evidence" value="ECO:0007669"/>
    <property type="project" value="InterPro"/>
</dbReference>
<evidence type="ECO:0000256" key="3">
    <source>
        <dbReference type="ARBA" id="ARBA00012584"/>
    </source>
</evidence>
<dbReference type="PANTHER" id="PTHR17490">
    <property type="entry name" value="SUA5"/>
    <property type="match status" value="1"/>
</dbReference>
<dbReference type="GO" id="GO:0005524">
    <property type="term" value="F:ATP binding"/>
    <property type="evidence" value="ECO:0007669"/>
    <property type="project" value="UniProtKB-KW"/>
</dbReference>
<evidence type="ECO:0000256" key="5">
    <source>
        <dbReference type="ARBA" id="ARBA00022679"/>
    </source>
</evidence>
<keyword evidence="5" id="KW-0808">Transferase</keyword>
<feature type="domain" description="YrdC-like" evidence="12">
    <location>
        <begin position="13"/>
        <end position="202"/>
    </location>
</feature>
<dbReference type="InterPro" id="IPR050156">
    <property type="entry name" value="TC-AMP_synthase_SUA5"/>
</dbReference>
<dbReference type="GO" id="GO:0061710">
    <property type="term" value="F:L-threonylcarbamoyladenylate synthase"/>
    <property type="evidence" value="ECO:0007669"/>
    <property type="project" value="UniProtKB-EC"/>
</dbReference>
<comment type="similarity">
    <text evidence="2">Belongs to the SUA5 family.</text>
</comment>